<comment type="caution">
    <text evidence="3">The sequence shown here is derived from an EMBL/GenBank/DDBJ whole genome shotgun (WGS) entry which is preliminary data.</text>
</comment>
<evidence type="ECO:0000313" key="3">
    <source>
        <dbReference type="EMBL" id="MCJ8209349.1"/>
    </source>
</evidence>
<dbReference type="EMBL" id="JALJEJ010000002">
    <property type="protein sequence ID" value="MCJ8209349.1"/>
    <property type="molecule type" value="Genomic_DNA"/>
</dbReference>
<dbReference type="Gene3D" id="3.40.50.1820">
    <property type="entry name" value="alpha/beta hydrolase"/>
    <property type="match status" value="1"/>
</dbReference>
<keyword evidence="4" id="KW-1185">Reference proteome</keyword>
<dbReference type="InterPro" id="IPR053145">
    <property type="entry name" value="AB_hydrolase_Est10"/>
</dbReference>
<feature type="chain" id="PRO_5040989026" evidence="1">
    <location>
        <begin position="19"/>
        <end position="429"/>
    </location>
</feature>
<sequence>MRAPFLIILLLSLTAAFAQSEPAAYKKAVARFQHYYNKNQADSIFSLMAPEVKALLPADKNRQMISQLQTQLGKLDQVSFIAMDKGIATYKATFNKSVLAMKVNINQANQFAGLLFDNYKDPAQAVVAQPGQLEPGESAFTYKGMGATISGTLTMPANATGKVPVVLIIPGSGPTDRNGNSPKMGLNANSYKMLAAALSKSGIASLRYDKRLVGETVSSTKESQIRIDNYIDDAVGLINNLHDDARFSKVIVLGHSEGSLIGMVASADQPVSGFISVAGAGQPAYYILKEQAKSQPDYISGRFSAIIDSLARGKTQDNVDASLYGVARPAIQPYLMSWMSYDPQRAIKKLKIPVLIVHGTTDVQLNVSNAEKLKKAKSDAVLQIIPDMNHVLKQAPADRDKNLATYADPTLPLKPEFVSAVIDFVNKIK</sequence>
<dbReference type="AlphaFoldDB" id="A0A9X1X1C5"/>
<accession>A0A9X1X1C5</accession>
<dbReference type="PANTHER" id="PTHR43265">
    <property type="entry name" value="ESTERASE ESTD"/>
    <property type="match status" value="1"/>
</dbReference>
<gene>
    <name evidence="3" type="ORF">MUY27_06485</name>
</gene>
<evidence type="ECO:0000259" key="2">
    <source>
        <dbReference type="Pfam" id="PF12146"/>
    </source>
</evidence>
<dbReference type="RefSeq" id="WP_245129179.1">
    <property type="nucleotide sequence ID" value="NZ_JALJEJ010000002.1"/>
</dbReference>
<dbReference type="Proteomes" id="UP001139450">
    <property type="component" value="Unassembled WGS sequence"/>
</dbReference>
<keyword evidence="3" id="KW-0378">Hydrolase</keyword>
<dbReference type="SUPFAM" id="SSF53474">
    <property type="entry name" value="alpha/beta-Hydrolases"/>
    <property type="match status" value="1"/>
</dbReference>
<dbReference type="InterPro" id="IPR029058">
    <property type="entry name" value="AB_hydrolase_fold"/>
</dbReference>
<evidence type="ECO:0000313" key="4">
    <source>
        <dbReference type="Proteomes" id="UP001139450"/>
    </source>
</evidence>
<proteinExistence type="predicted"/>
<evidence type="ECO:0000256" key="1">
    <source>
        <dbReference type="SAM" id="SignalP"/>
    </source>
</evidence>
<keyword evidence="1" id="KW-0732">Signal</keyword>
<dbReference type="PANTHER" id="PTHR43265:SF1">
    <property type="entry name" value="ESTERASE ESTD"/>
    <property type="match status" value="1"/>
</dbReference>
<feature type="domain" description="Serine aminopeptidase S33" evidence="2">
    <location>
        <begin position="187"/>
        <end position="287"/>
    </location>
</feature>
<name>A0A9X1X1C5_9SPHI</name>
<reference evidence="3" key="1">
    <citation type="submission" date="2022-04" db="EMBL/GenBank/DDBJ databases">
        <title>Mucilaginibacter sp. RS28 isolated from freshwater.</title>
        <authorList>
            <person name="Ko S.-R."/>
        </authorList>
    </citation>
    <scope>NUCLEOTIDE SEQUENCE</scope>
    <source>
        <strain evidence="3">RS28</strain>
    </source>
</reference>
<dbReference type="Pfam" id="PF12146">
    <property type="entry name" value="Hydrolase_4"/>
    <property type="match status" value="1"/>
</dbReference>
<organism evidence="3 4">
    <name type="scientific">Mucilaginibacter straminoryzae</name>
    <dbReference type="NCBI Taxonomy" id="2932774"/>
    <lineage>
        <taxon>Bacteria</taxon>
        <taxon>Pseudomonadati</taxon>
        <taxon>Bacteroidota</taxon>
        <taxon>Sphingobacteriia</taxon>
        <taxon>Sphingobacteriales</taxon>
        <taxon>Sphingobacteriaceae</taxon>
        <taxon>Mucilaginibacter</taxon>
    </lineage>
</organism>
<feature type="signal peptide" evidence="1">
    <location>
        <begin position="1"/>
        <end position="18"/>
    </location>
</feature>
<dbReference type="GO" id="GO:0052689">
    <property type="term" value="F:carboxylic ester hydrolase activity"/>
    <property type="evidence" value="ECO:0007669"/>
    <property type="project" value="TreeGrafter"/>
</dbReference>
<dbReference type="InterPro" id="IPR022742">
    <property type="entry name" value="Hydrolase_4"/>
</dbReference>
<protein>
    <submittedName>
        <fullName evidence="3">Alpha/beta hydrolase</fullName>
    </submittedName>
</protein>